<evidence type="ECO:0000313" key="3">
    <source>
        <dbReference type="Proteomes" id="UP000001036"/>
    </source>
</evidence>
<dbReference type="HOGENOM" id="CLU_782317_0_0_6"/>
<feature type="transmembrane region" description="Helical" evidence="1">
    <location>
        <begin position="12"/>
        <end position="34"/>
    </location>
</feature>
<dbReference type="Proteomes" id="UP000001036">
    <property type="component" value="Chromosome"/>
</dbReference>
<keyword evidence="1" id="KW-0472">Membrane</keyword>
<reference evidence="2 3" key="1">
    <citation type="journal article" date="2008" name="J. Bacteriol.">
        <title>Insights into plant cell wall degradation from the genome sequence of the soil bacterium Cellvibrio japonicus.</title>
        <authorList>
            <person name="Deboy R.T."/>
            <person name="Mongodin E.F."/>
            <person name="Fouts D.E."/>
            <person name="Tailford L.E."/>
            <person name="Khouri H."/>
            <person name="Emerson J.B."/>
            <person name="Mohamoud Y."/>
            <person name="Watkins K."/>
            <person name="Henrissat B."/>
            <person name="Gilbert H.J."/>
            <person name="Nelson K.E."/>
        </authorList>
    </citation>
    <scope>NUCLEOTIDE SEQUENCE [LARGE SCALE GENOMIC DNA]</scope>
    <source>
        <strain evidence="2 3">Ueda107</strain>
    </source>
</reference>
<dbReference type="KEGG" id="cja:CJA_3121"/>
<keyword evidence="1" id="KW-0812">Transmembrane</keyword>
<dbReference type="OrthoDB" id="10000397at2"/>
<accession>B3PDR8</accession>
<name>B3PDR8_CELJU</name>
<organism evidence="2 3">
    <name type="scientific">Cellvibrio japonicus (strain Ueda107)</name>
    <name type="common">Pseudomonas fluorescens subsp. cellulosa</name>
    <dbReference type="NCBI Taxonomy" id="498211"/>
    <lineage>
        <taxon>Bacteria</taxon>
        <taxon>Pseudomonadati</taxon>
        <taxon>Pseudomonadota</taxon>
        <taxon>Gammaproteobacteria</taxon>
        <taxon>Cellvibrionales</taxon>
        <taxon>Cellvibrionaceae</taxon>
        <taxon>Cellvibrio</taxon>
    </lineage>
</organism>
<dbReference type="STRING" id="498211.CJA_3121"/>
<dbReference type="RefSeq" id="WP_012488699.1">
    <property type="nucleotide sequence ID" value="NC_010995.1"/>
</dbReference>
<sequence length="354" mass="40217">MESTNNYKPHMFKLFLLLFIGGGIFIGITSIDFFKNQNVVLLSKNKIDSALKKEVDSPSRKTAIPANASASIMDYRQLTYKEKLYMEKKLNVLAVKKYKLKEMSGTTLYHALLEKGADLDDDIKQRMLNEEFTEKDWEYILSYMAQLSTEEENFKIEMASSSNFSELKKRVEARAEKTGLFYGDMMLGQSGMYKDVAVADVLGLLREGAILPDNAMEYMVNQDNIDLAVALNKEGININTDYIDEFRSMNLFEIHADKLAINPFSASIDHKLQELDKLSSLGVPIKLNDGTRDALDIVLFAAVKHDKAEAAKLLQYALKVNQMGIPVEQSHAELLKDLNNRHPDLYQQYAARFH</sequence>
<gene>
    <name evidence="2" type="ordered locus">CJA_3121</name>
</gene>
<dbReference type="EMBL" id="CP000934">
    <property type="protein sequence ID" value="ACE86162.1"/>
    <property type="molecule type" value="Genomic_DNA"/>
</dbReference>
<evidence type="ECO:0000256" key="1">
    <source>
        <dbReference type="SAM" id="Phobius"/>
    </source>
</evidence>
<keyword evidence="3" id="KW-1185">Reference proteome</keyword>
<dbReference type="AlphaFoldDB" id="B3PDR8"/>
<keyword evidence="1" id="KW-1133">Transmembrane helix</keyword>
<evidence type="ECO:0000313" key="2">
    <source>
        <dbReference type="EMBL" id="ACE86162.1"/>
    </source>
</evidence>
<protein>
    <submittedName>
        <fullName evidence="2">Uncharacterized protein</fullName>
    </submittedName>
</protein>
<proteinExistence type="predicted"/>